<dbReference type="AlphaFoldDB" id="A0A1X7M3L7"/>
<reference evidence="2" key="1">
    <citation type="submission" date="2017-04" db="EMBL/GenBank/DDBJ databases">
        <authorList>
            <person name="Varghese N."/>
            <person name="Submissions S."/>
        </authorList>
    </citation>
    <scope>NUCLEOTIDE SEQUENCE [LARGE SCALE GENOMIC DNA]</scope>
    <source>
        <strain evidence="2">LMG 29540</strain>
    </source>
</reference>
<accession>A0A1X7M3L7</accession>
<gene>
    <name evidence="1" type="ORF">SAMN06265784_1163</name>
</gene>
<dbReference type="STRING" id="1515439.SAMN06265784_1163"/>
<evidence type="ECO:0000313" key="2">
    <source>
        <dbReference type="Proteomes" id="UP000193228"/>
    </source>
</evidence>
<dbReference type="Proteomes" id="UP000193228">
    <property type="component" value="Unassembled WGS sequence"/>
</dbReference>
<keyword evidence="2" id="KW-1185">Reference proteome</keyword>
<dbReference type="EMBL" id="FXAT01000016">
    <property type="protein sequence ID" value="SMG60334.1"/>
    <property type="molecule type" value="Genomic_DNA"/>
</dbReference>
<organism evidence="1 2">
    <name type="scientific">Paraburkholderia susongensis</name>
    <dbReference type="NCBI Taxonomy" id="1515439"/>
    <lineage>
        <taxon>Bacteria</taxon>
        <taxon>Pseudomonadati</taxon>
        <taxon>Pseudomonadota</taxon>
        <taxon>Betaproteobacteria</taxon>
        <taxon>Burkholderiales</taxon>
        <taxon>Burkholderiaceae</taxon>
        <taxon>Paraburkholderia</taxon>
    </lineage>
</organism>
<dbReference type="RefSeq" id="WP_085489254.1">
    <property type="nucleotide sequence ID" value="NZ_FXAT01000016.1"/>
</dbReference>
<proteinExistence type="predicted"/>
<sequence>MQAHSSTLVATLADWRIGASGKDGACRVALTELDDETHEPFIARAKEAGNVLSQVTLNAASNARSARA</sequence>
<evidence type="ECO:0000313" key="1">
    <source>
        <dbReference type="EMBL" id="SMG60334.1"/>
    </source>
</evidence>
<name>A0A1X7M3L7_9BURK</name>
<protein>
    <submittedName>
        <fullName evidence="1">Uncharacterized protein</fullName>
    </submittedName>
</protein>